<evidence type="ECO:0000313" key="2">
    <source>
        <dbReference type="Proteomes" id="UP000770717"/>
    </source>
</evidence>
<name>A0A8J6K4E6_ELECQ</name>
<dbReference type="EMBL" id="WNTK01000008">
    <property type="protein sequence ID" value="KAG9479347.1"/>
    <property type="molecule type" value="Genomic_DNA"/>
</dbReference>
<gene>
    <name evidence="1" type="ORF">GDO78_012816</name>
</gene>
<keyword evidence="2" id="KW-1185">Reference proteome</keyword>
<protein>
    <submittedName>
        <fullName evidence="1">Uncharacterized protein</fullName>
    </submittedName>
</protein>
<dbReference type="AlphaFoldDB" id="A0A8J6K4E6"/>
<evidence type="ECO:0000313" key="1">
    <source>
        <dbReference type="EMBL" id="KAG9479347.1"/>
    </source>
</evidence>
<accession>A0A8J6K4E6</accession>
<proteinExistence type="predicted"/>
<sequence>MTYLSYWGPAEAILVLKASKIKHMEIKEDAHSLRAEVESGGDWSSIIPPAPRTAERLLGSNHIFTTNKPVKLETV</sequence>
<comment type="caution">
    <text evidence="1">The sequence shown here is derived from an EMBL/GenBank/DDBJ whole genome shotgun (WGS) entry which is preliminary data.</text>
</comment>
<organism evidence="1 2">
    <name type="scientific">Eleutherodactylus coqui</name>
    <name type="common">Puerto Rican coqui</name>
    <dbReference type="NCBI Taxonomy" id="57060"/>
    <lineage>
        <taxon>Eukaryota</taxon>
        <taxon>Metazoa</taxon>
        <taxon>Chordata</taxon>
        <taxon>Craniata</taxon>
        <taxon>Vertebrata</taxon>
        <taxon>Euteleostomi</taxon>
        <taxon>Amphibia</taxon>
        <taxon>Batrachia</taxon>
        <taxon>Anura</taxon>
        <taxon>Neobatrachia</taxon>
        <taxon>Hyloidea</taxon>
        <taxon>Eleutherodactylidae</taxon>
        <taxon>Eleutherodactylinae</taxon>
        <taxon>Eleutherodactylus</taxon>
        <taxon>Eleutherodactylus</taxon>
    </lineage>
</organism>
<reference evidence="1" key="1">
    <citation type="thesis" date="2020" institute="ProQuest LLC" country="789 East Eisenhower Parkway, Ann Arbor, MI, USA">
        <title>Comparative Genomics and Chromosome Evolution.</title>
        <authorList>
            <person name="Mudd A.B."/>
        </authorList>
    </citation>
    <scope>NUCLEOTIDE SEQUENCE</scope>
    <source>
        <strain evidence="1">HN-11 Male</strain>
        <tissue evidence="1">Kidney and liver</tissue>
    </source>
</reference>
<dbReference type="Proteomes" id="UP000770717">
    <property type="component" value="Unassembled WGS sequence"/>
</dbReference>